<organism evidence="1 2">
    <name type="scientific">Chitiniphilus eburneus</name>
    <dbReference type="NCBI Taxonomy" id="2571148"/>
    <lineage>
        <taxon>Bacteria</taxon>
        <taxon>Pseudomonadati</taxon>
        <taxon>Pseudomonadota</taxon>
        <taxon>Betaproteobacteria</taxon>
        <taxon>Neisseriales</taxon>
        <taxon>Chitinibacteraceae</taxon>
        <taxon>Chitiniphilus</taxon>
    </lineage>
</organism>
<accession>A0A4U0PMR4</accession>
<dbReference type="AlphaFoldDB" id="A0A4U0PMR4"/>
<reference evidence="1 2" key="1">
    <citation type="submission" date="2019-04" db="EMBL/GenBank/DDBJ databases">
        <title>Chitiniphilus eburnea sp. nov., a novel chitinolytic bacterium isolated from aquaculture sludge.</title>
        <authorList>
            <person name="Sheng M."/>
        </authorList>
    </citation>
    <scope>NUCLEOTIDE SEQUENCE [LARGE SCALE GENOMIC DNA]</scope>
    <source>
        <strain evidence="1 2">HX-2-15</strain>
    </source>
</reference>
<dbReference type="RefSeq" id="WP_136775062.1">
    <property type="nucleotide sequence ID" value="NZ_CP156074.1"/>
</dbReference>
<keyword evidence="2" id="KW-1185">Reference proteome</keyword>
<comment type="caution">
    <text evidence="1">The sequence shown here is derived from an EMBL/GenBank/DDBJ whole genome shotgun (WGS) entry which is preliminary data.</text>
</comment>
<name>A0A4U0PMR4_9NEIS</name>
<protein>
    <submittedName>
        <fullName evidence="1">Uncharacterized protein</fullName>
    </submittedName>
</protein>
<dbReference type="OrthoDB" id="8617317at2"/>
<dbReference type="Proteomes" id="UP000310016">
    <property type="component" value="Unassembled WGS sequence"/>
</dbReference>
<evidence type="ECO:0000313" key="2">
    <source>
        <dbReference type="Proteomes" id="UP000310016"/>
    </source>
</evidence>
<sequence length="638" mass="70280">MTHPSLALRRQRLLDLLPRIFTAQPADSAVGAVIAGMAGALARLDSDMTRVLYDRWSAMATGERLPDEDSALERLGHLLQVYRLPARLAPRSVDTDEYGLHLRFATPRHLDDTLHSLLGASWNPNDPEAHSHGLSLLTDLFPGLRFDHATLDETLHVQPTSDDPAPLQRFATLLRPEEGEAYRRRLQLTAPLLTGGITTPRALLALAIANLGAEPSLDMYRRGDTLVALGMPPGTRKRCPHCAGTAPGTPCRAEGQQVLEAWLTDNPVLDRDHYEPAPRLRRVFNVTSASQLADRPVLRLTATERPIAYPAIQSRTTGEITLYAGTLKPGETLHLYPDHLGLDLAAYDSNGAANHHRWLEPYPGGRALVTMENKPERDVSGDIFYLWGNRFDADNSRFGGGRDEALRCGVLDQAVRTPLLLNGDNALMLLTFAKPDAEFADATESAHLSVFADSKDKDGTRFALIDRDLAQSDQSFLSLLLQSLTQTDTTAEDGGDSAAKPPLKLQLEWVVRAPATFRLRIPKNGWVTDAELRGAVTLMRQDIERARAAGVRALIDFPVLPYREEHDSDDSQFALAARMSGREDQDPGEGRLAITANQPLADTHVLDEGRLAFDAVWDATCFDWSRLPLLKQSGETTR</sequence>
<proteinExistence type="predicted"/>
<gene>
    <name evidence="1" type="ORF">FAZ21_19265</name>
</gene>
<dbReference type="EMBL" id="SUMF01000048">
    <property type="protein sequence ID" value="TJZ64254.1"/>
    <property type="molecule type" value="Genomic_DNA"/>
</dbReference>
<evidence type="ECO:0000313" key="1">
    <source>
        <dbReference type="EMBL" id="TJZ64254.1"/>
    </source>
</evidence>